<dbReference type="Gene3D" id="2.10.10.20">
    <property type="entry name" value="Carbohydrate-binding module superfamily 5/12"/>
    <property type="match status" value="1"/>
</dbReference>
<comment type="caution">
    <text evidence="1">The sequence shown here is derived from an EMBL/GenBank/DDBJ whole genome shotgun (WGS) entry which is preliminary data.</text>
</comment>
<dbReference type="GO" id="GO:0030246">
    <property type="term" value="F:carbohydrate binding"/>
    <property type="evidence" value="ECO:0007669"/>
    <property type="project" value="InterPro"/>
</dbReference>
<proteinExistence type="predicted"/>
<dbReference type="GO" id="GO:0005975">
    <property type="term" value="P:carbohydrate metabolic process"/>
    <property type="evidence" value="ECO:0007669"/>
    <property type="project" value="InterPro"/>
</dbReference>
<dbReference type="GO" id="GO:0004553">
    <property type="term" value="F:hydrolase activity, hydrolyzing O-glycosyl compounds"/>
    <property type="evidence" value="ECO:0007669"/>
    <property type="project" value="InterPro"/>
</dbReference>
<dbReference type="RefSeq" id="WP_045985331.1">
    <property type="nucleotide sequence ID" value="NZ_CP063051.1"/>
</dbReference>
<dbReference type="SUPFAM" id="SSF51055">
    <property type="entry name" value="Carbohydrate binding domain"/>
    <property type="match status" value="1"/>
</dbReference>
<dbReference type="GO" id="GO:0005576">
    <property type="term" value="C:extracellular region"/>
    <property type="evidence" value="ECO:0007669"/>
    <property type="project" value="InterPro"/>
</dbReference>
<dbReference type="AlphaFoldDB" id="A0A837G9M2"/>
<dbReference type="Gene3D" id="2.60.40.10">
    <property type="entry name" value="Immunoglobulins"/>
    <property type="match status" value="1"/>
</dbReference>
<accession>A0A837G9M2</accession>
<dbReference type="InterPro" id="IPR022409">
    <property type="entry name" value="PKD/Chitinase_dom"/>
</dbReference>
<evidence type="ECO:0000313" key="1">
    <source>
        <dbReference type="EMBL" id="KJY76193.1"/>
    </source>
</evidence>
<dbReference type="InterPro" id="IPR036573">
    <property type="entry name" value="CBM_sf_5/12"/>
</dbReference>
<name>A0A837G9M2_9VIBR</name>
<dbReference type="InterPro" id="IPR013783">
    <property type="entry name" value="Ig-like_fold"/>
</dbReference>
<protein>
    <submittedName>
        <fullName evidence="1">Hydrogenase expression protein</fullName>
    </submittedName>
</protein>
<dbReference type="EMBL" id="JXXR01000004">
    <property type="protein sequence ID" value="KJY76193.1"/>
    <property type="molecule type" value="Genomic_DNA"/>
</dbReference>
<reference evidence="1" key="1">
    <citation type="journal article" date="2015" name="BMC Genomics">
        <title>Genome mining reveals unlocked bioactive potential of marine Gram-negative bacteria.</title>
        <authorList>
            <person name="Machado H."/>
            <person name="Sonnenschein E.C."/>
            <person name="Melchiorsen J."/>
            <person name="Gram L."/>
        </authorList>
    </citation>
    <scope>NUCLEOTIDE SEQUENCE</scope>
    <source>
        <strain evidence="1">S2052</strain>
    </source>
</reference>
<dbReference type="SMART" id="SM00089">
    <property type="entry name" value="PKD"/>
    <property type="match status" value="1"/>
</dbReference>
<organism evidence="1">
    <name type="scientific">Vibrio coralliilyticus</name>
    <dbReference type="NCBI Taxonomy" id="190893"/>
    <lineage>
        <taxon>Bacteria</taxon>
        <taxon>Pseudomonadati</taxon>
        <taxon>Pseudomonadota</taxon>
        <taxon>Gammaproteobacteria</taxon>
        <taxon>Vibrionales</taxon>
        <taxon>Vibrionaceae</taxon>
        <taxon>Vibrio</taxon>
    </lineage>
</organism>
<sequence length="1041" mass="110552">MKKTTISLLVTAALMGSPLLAVQSAIAAPQNSIAATQSESVETEITMQGVEQWYSTAQVTVSNVSGETLDLDSAEVWVTTSKDASVNTVWGAPGFSVSSPAPNTFVFTHDATSDPLSAGASFDLIFGLNSTNGDFIDQNDLSVEQVIIKNDPALQGKIELIAPTSPHSSLSSASILVEGESYTETVSVAWGSTYTLDHLKDGEYQVTALDVSSEEGIATAASPATTVTVDSDQAAPTASVQYDAFVYYAGIDLTMPAIDGVAGNLTTNVAVHPAGSEDIERSVIVPFGGNLDIGKLLDGHSYDLSYSPVTVNNTLYQPQDNLNISVNKDSETEVTADVSSTAIDTEGFRIVETTLSGLPSEAMPVLVNLVATDGSGLYSYEITENTFTLPDTVKPGEYQVEIDPVSAGETRYAYDGEESVTVTEGSTPFVLALPFREAMSLAVKGFPDFVANGTVTNDSEQATQEIGATRVDAIFKYAGLSGSGDPDVILPKDGLPLHTTYANAQTASGISGKPVLPVMVVYTANASGGASWGDLKDNNLLYKHYATFITQATAAQEYARGDGSSPMSFVLNPDFLGELQKNPSDLEMLSVSGSVEVNNQLARALEFMEETYGYQPPVEIPQFEDTLKGYIASLNFIMNALAEDVTYGWQINLWAVGSANWIHTSEDQSEAKGQEVAEFIASLDVYSGTYTPDYIVFDKYERDGFGSEAIANYAYNATSWTRYLSYVKTISDGADSPAMIWQIPGGHMPTEEEGNDLIGVEHEASGGSYFMGDARISTDISTIRAGLLDKALSAEIYNGASNVGELLAKDNGYDWSRMAMHDLPKSNVFSIFWGGGSTTAVVSIGSNGTDNGWLDGKVDAYAQSPACLMGNECDGSIWGGEGGETPPPGNQPPVIDLSPNYEVDSGETVTITASATDPEGEQVSYQWTVPSDLTVVGDTNSATLEVTAPVTDYNLTYSISLEASDGEESAVKSTQLKVIGENTGGGDGICADIPEFEPGQYEEGAQVTYQGSLYEAERWTDAELTPADPYSGWVWIGSCTE</sequence>
<dbReference type="CDD" id="cd12215">
    <property type="entry name" value="ChiC_BD"/>
    <property type="match status" value="1"/>
</dbReference>
<gene>
    <name evidence="1" type="ORF">TW71_06385</name>
</gene>